<sequence>MTLRSGIDITKAISGCLLSLFFILTAISAAHAGQTKEFDAEEALYKSLFTLPEMFPQARDYRKKWSRLTGFEFSGLHWNNYVVIYVNKGTEIYRDNYIEYLRIYQNEDEDEDEEEIEENKQFKGYEVGTIFLKENYTVKSGIPHQPTSLTFMVKKAPGYAPTGGDWEYSQFSPSGELIMRGNNTNVEIYQSCAKCHENMLERDYVFSTFYTEQSR</sequence>
<keyword evidence="1" id="KW-0732">Signal</keyword>
<dbReference type="Pfam" id="PF16694">
    <property type="entry name" value="Cytochrome_P460"/>
    <property type="match status" value="1"/>
</dbReference>
<dbReference type="EMBL" id="CP059733">
    <property type="protein sequence ID" value="WDE03193.1"/>
    <property type="molecule type" value="Genomic_DNA"/>
</dbReference>
<feature type="domain" description="Cytochrome P460" evidence="2">
    <location>
        <begin position="113"/>
        <end position="207"/>
    </location>
</feature>
<dbReference type="KEGG" id="tvd:SG34_017445"/>
<feature type="chain" id="PRO_5042283403" evidence="1">
    <location>
        <begin position="33"/>
        <end position="215"/>
    </location>
</feature>
<evidence type="ECO:0000256" key="1">
    <source>
        <dbReference type="SAM" id="SignalP"/>
    </source>
</evidence>
<dbReference type="RefSeq" id="WP_044837820.1">
    <property type="nucleotide sequence ID" value="NZ_CP059733.1"/>
</dbReference>
<dbReference type="InterPro" id="IPR038142">
    <property type="entry name" value="Cytochrome_P460_sp"/>
</dbReference>
<accession>A0AAF0C704</accession>
<feature type="signal peptide" evidence="1">
    <location>
        <begin position="1"/>
        <end position="32"/>
    </location>
</feature>
<reference evidence="3 4" key="2">
    <citation type="journal article" date="2022" name="Mar. Drugs">
        <title>Bioassay-Guided Fractionation Leads to the Detection of Cholic Acid Generated by the Rare Thalassomonas sp.</title>
        <authorList>
            <person name="Pheiffer F."/>
            <person name="Schneider Y.K."/>
            <person name="Hansen E.H."/>
            <person name="Andersen J.H."/>
            <person name="Isaksson J."/>
            <person name="Busche T."/>
            <person name="R C."/>
            <person name="Kalinowski J."/>
            <person name="Zyl L.V."/>
            <person name="Trindade M."/>
        </authorList>
    </citation>
    <scope>NUCLEOTIDE SEQUENCE [LARGE SCALE GENOMIC DNA]</scope>
    <source>
        <strain evidence="3 4">XOM25</strain>
    </source>
</reference>
<gene>
    <name evidence="3" type="ORF">SG34_017445</name>
</gene>
<dbReference type="Proteomes" id="UP000032352">
    <property type="component" value="Chromosome"/>
</dbReference>
<organism evidence="3 4">
    <name type="scientific">Thalassomonas viridans</name>
    <dbReference type="NCBI Taxonomy" id="137584"/>
    <lineage>
        <taxon>Bacteria</taxon>
        <taxon>Pseudomonadati</taxon>
        <taxon>Pseudomonadota</taxon>
        <taxon>Gammaproteobacteria</taxon>
        <taxon>Alteromonadales</taxon>
        <taxon>Colwelliaceae</taxon>
        <taxon>Thalassomonas</taxon>
    </lineage>
</organism>
<evidence type="ECO:0000259" key="2">
    <source>
        <dbReference type="Pfam" id="PF16694"/>
    </source>
</evidence>
<dbReference type="CDD" id="cd20716">
    <property type="entry name" value="cyt_P460_fam"/>
    <property type="match status" value="1"/>
</dbReference>
<evidence type="ECO:0000313" key="3">
    <source>
        <dbReference type="EMBL" id="WDE03193.1"/>
    </source>
</evidence>
<protein>
    <submittedName>
        <fullName evidence="3">Cytochrome P460 family protein</fullName>
    </submittedName>
</protein>
<keyword evidence="4" id="KW-1185">Reference proteome</keyword>
<proteinExistence type="predicted"/>
<dbReference type="Gene3D" id="3.50.70.20">
    <property type="entry name" value="Cytochrome P460"/>
    <property type="match status" value="1"/>
</dbReference>
<dbReference type="InterPro" id="IPR032033">
    <property type="entry name" value="Cytochrome_P460"/>
</dbReference>
<evidence type="ECO:0000313" key="4">
    <source>
        <dbReference type="Proteomes" id="UP000032352"/>
    </source>
</evidence>
<name>A0AAF0C704_9GAMM</name>
<dbReference type="AlphaFoldDB" id="A0AAF0C704"/>
<reference evidence="3 4" key="1">
    <citation type="journal article" date="2015" name="Genome Announc.">
        <title>Draft Genome Sequences of Marine Isolates of Thalassomonas viridans and Thalassomonas actiniarum.</title>
        <authorList>
            <person name="Olonade I."/>
            <person name="van Zyl L.J."/>
            <person name="Trindade M."/>
        </authorList>
    </citation>
    <scope>NUCLEOTIDE SEQUENCE [LARGE SCALE GENOMIC DNA]</scope>
    <source>
        <strain evidence="3 4">XOM25</strain>
    </source>
</reference>